<proteinExistence type="predicted"/>
<sequence length="46" mass="5232">LQVQRTLTAGKSTSMERIEKFDKYSEICYNTASYKEGLSNIGEGKR</sequence>
<name>X1K5N5_9ZZZZ</name>
<evidence type="ECO:0000313" key="1">
    <source>
        <dbReference type="EMBL" id="GAH85559.1"/>
    </source>
</evidence>
<dbReference type="AlphaFoldDB" id="X1K5N5"/>
<gene>
    <name evidence="1" type="ORF">S03H2_59861</name>
</gene>
<reference evidence="1" key="1">
    <citation type="journal article" date="2014" name="Front. Microbiol.">
        <title>High frequency of phylogenetically diverse reductive dehalogenase-homologous genes in deep subseafloor sedimentary metagenomes.</title>
        <authorList>
            <person name="Kawai M."/>
            <person name="Futagami T."/>
            <person name="Toyoda A."/>
            <person name="Takaki Y."/>
            <person name="Nishi S."/>
            <person name="Hori S."/>
            <person name="Arai W."/>
            <person name="Tsubouchi T."/>
            <person name="Morono Y."/>
            <person name="Uchiyama I."/>
            <person name="Ito T."/>
            <person name="Fujiyama A."/>
            <person name="Inagaki F."/>
            <person name="Takami H."/>
        </authorList>
    </citation>
    <scope>NUCLEOTIDE SEQUENCE</scope>
    <source>
        <strain evidence="1">Expedition CK06-06</strain>
    </source>
</reference>
<comment type="caution">
    <text evidence="1">The sequence shown here is derived from an EMBL/GenBank/DDBJ whole genome shotgun (WGS) entry which is preliminary data.</text>
</comment>
<dbReference type="EMBL" id="BARU01038521">
    <property type="protein sequence ID" value="GAH85559.1"/>
    <property type="molecule type" value="Genomic_DNA"/>
</dbReference>
<feature type="non-terminal residue" evidence="1">
    <location>
        <position position="1"/>
    </location>
</feature>
<accession>X1K5N5</accession>
<protein>
    <submittedName>
        <fullName evidence="1">Uncharacterized protein</fullName>
    </submittedName>
</protein>
<organism evidence="1">
    <name type="scientific">marine sediment metagenome</name>
    <dbReference type="NCBI Taxonomy" id="412755"/>
    <lineage>
        <taxon>unclassified sequences</taxon>
        <taxon>metagenomes</taxon>
        <taxon>ecological metagenomes</taxon>
    </lineage>
</organism>